<keyword evidence="3" id="KW-1185">Reference proteome</keyword>
<dbReference type="Proteomes" id="UP000692954">
    <property type="component" value="Unassembled WGS sequence"/>
</dbReference>
<reference evidence="2" key="1">
    <citation type="submission" date="2021-01" db="EMBL/GenBank/DDBJ databases">
        <authorList>
            <consortium name="Genoscope - CEA"/>
            <person name="William W."/>
        </authorList>
    </citation>
    <scope>NUCLEOTIDE SEQUENCE</scope>
</reference>
<dbReference type="OrthoDB" id="306721at2759"/>
<sequence>MEELQLSLESIDSNKKQNDAQTPSTKEDKRKKGLIKQYDYNSQLDQYNVKLCGVVFDAIGAPDFFIQNDVLNNQFDISE</sequence>
<name>A0A8S1RDH9_9CILI</name>
<protein>
    <submittedName>
        <fullName evidence="2">Uncharacterized protein</fullName>
    </submittedName>
</protein>
<evidence type="ECO:0000256" key="1">
    <source>
        <dbReference type="SAM" id="MobiDB-lite"/>
    </source>
</evidence>
<accession>A0A8S1RDH9</accession>
<organism evidence="2 3">
    <name type="scientific">Paramecium sonneborni</name>
    <dbReference type="NCBI Taxonomy" id="65129"/>
    <lineage>
        <taxon>Eukaryota</taxon>
        <taxon>Sar</taxon>
        <taxon>Alveolata</taxon>
        <taxon>Ciliophora</taxon>
        <taxon>Intramacronucleata</taxon>
        <taxon>Oligohymenophorea</taxon>
        <taxon>Peniculida</taxon>
        <taxon>Parameciidae</taxon>
        <taxon>Paramecium</taxon>
    </lineage>
</organism>
<evidence type="ECO:0000313" key="3">
    <source>
        <dbReference type="Proteomes" id="UP000692954"/>
    </source>
</evidence>
<evidence type="ECO:0000313" key="2">
    <source>
        <dbReference type="EMBL" id="CAD8126321.1"/>
    </source>
</evidence>
<proteinExistence type="predicted"/>
<dbReference type="AlphaFoldDB" id="A0A8S1RDH9"/>
<dbReference type="EMBL" id="CAJJDN010000166">
    <property type="protein sequence ID" value="CAD8126321.1"/>
    <property type="molecule type" value="Genomic_DNA"/>
</dbReference>
<comment type="caution">
    <text evidence="2">The sequence shown here is derived from an EMBL/GenBank/DDBJ whole genome shotgun (WGS) entry which is preliminary data.</text>
</comment>
<feature type="region of interest" description="Disordered" evidence="1">
    <location>
        <begin position="1"/>
        <end position="32"/>
    </location>
</feature>
<gene>
    <name evidence="2" type="ORF">PSON_ATCC_30995.1.T1660097</name>
</gene>